<evidence type="ECO:0000256" key="6">
    <source>
        <dbReference type="ARBA" id="ARBA00012232"/>
    </source>
</evidence>
<evidence type="ECO:0000256" key="10">
    <source>
        <dbReference type="ARBA" id="ARBA00022597"/>
    </source>
</evidence>
<dbReference type="InterPro" id="IPR036637">
    <property type="entry name" value="Phosphohistidine_dom_sf"/>
</dbReference>
<dbReference type="Gene3D" id="3.50.30.10">
    <property type="entry name" value="Phosphohistidine domain"/>
    <property type="match status" value="1"/>
</dbReference>
<proteinExistence type="inferred from homology"/>
<dbReference type="InterPro" id="IPR040442">
    <property type="entry name" value="Pyrv_kinase-like_dom_sf"/>
</dbReference>
<comment type="subcellular location">
    <subcellularLocation>
        <location evidence="4">Cytoplasm</location>
    </subcellularLocation>
</comment>
<dbReference type="SUPFAM" id="SSF51621">
    <property type="entry name" value="Phosphoenolpyruvate/pyruvate domain"/>
    <property type="match status" value="1"/>
</dbReference>
<dbReference type="AlphaFoldDB" id="A0A179B229"/>
<evidence type="ECO:0000256" key="13">
    <source>
        <dbReference type="ARBA" id="ARBA00022723"/>
    </source>
</evidence>
<dbReference type="NCBIfam" id="TIGR01417">
    <property type="entry name" value="PTS_I_fam"/>
    <property type="match status" value="1"/>
</dbReference>
<dbReference type="InterPro" id="IPR008279">
    <property type="entry name" value="PEP-util_enz_mobile_dom"/>
</dbReference>
<dbReference type="InterPro" id="IPR015813">
    <property type="entry name" value="Pyrv/PenolPyrv_kinase-like_dom"/>
</dbReference>
<sequence>MSPKTAHVQVLAPLTGVMVPIESVPDPVFAQKMVGDGFSIDPFDGTVFAPVSGEIADLQNAHHALTIRTPEGIEILIHIGLETVSLEGRGFTPHVARGDKVAAGDKLITFDVDRVAREAKSLLTQVVVANMDAIASIRPETGMVVGGRSLAATIELAAPKARASAGGGGEAFVGTVVIPNPTGLHARPAATLVALAKSFESDIKLASQGNTANAKSIVAIMGLGLAHGQEVEVSATGPDAERALAEVIEAINGGLGEEPVPAGSPGSAQAAPAQAAPAQEPPARRSEDPDVYLGIPASPGLAVGALVQLRTQEFAIVEAGLNPADERRTLRDGLNRALWSLGELADGLRKQGDEERAAIFSAHEELLQDPELLHLANVAVNEGKSAAFAWRNAYTTFADQLESLGNEVLAGRATDVRDAGVRVLQEITGQKLERPELPENTILVAEELTPSDTAQLDRSKVVGFATVTGGASSHVAIIARSLDIPAIAGIEDAVLNLEDGTRAVLDGTSGELRTNLSEADLSAVRKRQKRIEARKAAEYAKKDEPAVTSDGRRVQVVANIGGVDDAKESQTKGAEGVGLLRSEFIFLGRADAPSEDEQVAIYADCARALAPGQPLVIRTLDVGGDKPLAYLPLGEEDNPFLGLRGVRVGLDRPDTLRPQIRAILRAADEGAKLHVMFPMVATISDWRRAKAMWDEEAEDLGYRGKVSLGIMMEVPSVGVMAKQFAAEEGLDFFSVGSNDLTSYTLAMDRGNAKVAAQVDACDPSILALIGQAAEALHEKGKWIGVCGGVASDPQAVPILVGLGVDELSCSIPAIPSIKAKVRAYSYRECKSLADAALTSATPEEVRALVPLDEV</sequence>
<dbReference type="PRINTS" id="PR00107">
    <property type="entry name" value="PHOSPHOCPHPR"/>
</dbReference>
<keyword evidence="13" id="KW-0479">Metal-binding</keyword>
<dbReference type="NCBIfam" id="TIGR00830">
    <property type="entry name" value="PTBA"/>
    <property type="match status" value="1"/>
</dbReference>
<dbReference type="Gene3D" id="2.70.70.10">
    <property type="entry name" value="Glucose Permease (Domain IIA)"/>
    <property type="match status" value="1"/>
</dbReference>
<evidence type="ECO:0000256" key="5">
    <source>
        <dbReference type="ARBA" id="ARBA00007837"/>
    </source>
</evidence>
<dbReference type="InterPro" id="IPR035895">
    <property type="entry name" value="HPr-like_sf"/>
</dbReference>
<evidence type="ECO:0000256" key="15">
    <source>
        <dbReference type="ARBA" id="ARBA00022842"/>
    </source>
</evidence>
<dbReference type="NCBIfam" id="TIGR01003">
    <property type="entry name" value="PTS_HPr_family"/>
    <property type="match status" value="1"/>
</dbReference>
<dbReference type="Pfam" id="PF05524">
    <property type="entry name" value="PEP-utilisers_N"/>
    <property type="match status" value="1"/>
</dbReference>
<dbReference type="GO" id="GO:0009401">
    <property type="term" value="P:phosphoenolpyruvate-dependent sugar phosphotransferase system"/>
    <property type="evidence" value="ECO:0007669"/>
    <property type="project" value="UniProtKB-KW"/>
</dbReference>
<dbReference type="InterPro" id="IPR000032">
    <property type="entry name" value="HPr-like"/>
</dbReference>
<comment type="cofactor">
    <cofactor evidence="2">
        <name>Mg(2+)</name>
        <dbReference type="ChEBI" id="CHEBI:18420"/>
    </cofactor>
</comment>
<dbReference type="PROSITE" id="PS00371">
    <property type="entry name" value="PTS_EIIA_TYPE_1_HIS"/>
    <property type="match status" value="1"/>
</dbReference>
<dbReference type="Pfam" id="PF00358">
    <property type="entry name" value="PTS_EIIA_1"/>
    <property type="match status" value="1"/>
</dbReference>
<feature type="region of interest" description="Disordered" evidence="16">
    <location>
        <begin position="255"/>
        <end position="291"/>
    </location>
</feature>
<evidence type="ECO:0000259" key="18">
    <source>
        <dbReference type="PROSITE" id="PS51350"/>
    </source>
</evidence>
<evidence type="ECO:0000256" key="14">
    <source>
        <dbReference type="ARBA" id="ARBA00022777"/>
    </source>
</evidence>
<dbReference type="InterPro" id="IPR001020">
    <property type="entry name" value="PTS_HPr_His_P_site"/>
</dbReference>
<keyword evidence="11" id="KW-0808">Transferase</keyword>
<keyword evidence="15" id="KW-0460">Magnesium</keyword>
<dbReference type="Gene3D" id="3.30.1340.10">
    <property type="entry name" value="HPr-like"/>
    <property type="match status" value="1"/>
</dbReference>
<dbReference type="PANTHER" id="PTHR46244">
    <property type="entry name" value="PHOSPHOENOLPYRUVATE-PROTEIN PHOSPHOTRANSFERASE"/>
    <property type="match status" value="1"/>
</dbReference>
<feature type="compositionally biased region" description="Low complexity" evidence="16">
    <location>
        <begin position="261"/>
        <end position="278"/>
    </location>
</feature>
<feature type="domain" description="PTS EIIA type-1" evidence="17">
    <location>
        <begin position="26"/>
        <end position="130"/>
    </location>
</feature>
<evidence type="ECO:0000313" key="20">
    <source>
        <dbReference type="Proteomes" id="UP000078368"/>
    </source>
</evidence>
<feature type="domain" description="HPr" evidence="18">
    <location>
        <begin position="171"/>
        <end position="258"/>
    </location>
</feature>
<dbReference type="GO" id="GO:0016301">
    <property type="term" value="F:kinase activity"/>
    <property type="evidence" value="ECO:0007669"/>
    <property type="project" value="UniProtKB-KW"/>
</dbReference>
<reference evidence="19 20" key="1">
    <citation type="submission" date="2016-04" db="EMBL/GenBank/DDBJ databases">
        <title>Peptidophaga gingivicola gen. nov., sp. nov., isolated from human subgingival plaque.</title>
        <authorList>
            <person name="Beall C.J."/>
            <person name="Mokrzan E.M."/>
            <person name="Griffen A.L."/>
            <person name="Leys E.J."/>
        </authorList>
    </citation>
    <scope>NUCLEOTIDE SEQUENCE [LARGE SCALE GENOMIC DNA]</scope>
    <source>
        <strain evidence="19 20">BA112</strain>
    </source>
</reference>
<accession>A0A179B229</accession>
<dbReference type="InterPro" id="IPR008731">
    <property type="entry name" value="PTS_EIN"/>
</dbReference>
<keyword evidence="12" id="KW-0598">Phosphotransferase system</keyword>
<evidence type="ECO:0000256" key="4">
    <source>
        <dbReference type="ARBA" id="ARBA00004496"/>
    </source>
</evidence>
<dbReference type="GO" id="GO:0046872">
    <property type="term" value="F:metal ion binding"/>
    <property type="evidence" value="ECO:0007669"/>
    <property type="project" value="UniProtKB-KW"/>
</dbReference>
<gene>
    <name evidence="19" type="ORF">A4H34_00860</name>
</gene>
<keyword evidence="20" id="KW-1185">Reference proteome</keyword>
<dbReference type="InterPro" id="IPR050499">
    <property type="entry name" value="PEP-utilizing_PTS_enzyme"/>
</dbReference>
<dbReference type="SUPFAM" id="SSF55594">
    <property type="entry name" value="HPr-like"/>
    <property type="match status" value="1"/>
</dbReference>
<evidence type="ECO:0000256" key="3">
    <source>
        <dbReference type="ARBA" id="ARBA00003681"/>
    </source>
</evidence>
<dbReference type="InterPro" id="IPR036618">
    <property type="entry name" value="PtsI_HPr-bd_sf"/>
</dbReference>
<dbReference type="SUPFAM" id="SSF51261">
    <property type="entry name" value="Duplicated hybrid motif"/>
    <property type="match status" value="1"/>
</dbReference>
<dbReference type="InterPro" id="IPR011055">
    <property type="entry name" value="Dup_hybrid_motif"/>
</dbReference>
<evidence type="ECO:0000256" key="9">
    <source>
        <dbReference type="ARBA" id="ARBA00022490"/>
    </source>
</evidence>
<keyword evidence="10" id="KW-0762">Sugar transport</keyword>
<dbReference type="GO" id="GO:0005737">
    <property type="term" value="C:cytoplasm"/>
    <property type="evidence" value="ECO:0007669"/>
    <property type="project" value="UniProtKB-SubCell"/>
</dbReference>
<evidence type="ECO:0000259" key="17">
    <source>
        <dbReference type="PROSITE" id="PS51093"/>
    </source>
</evidence>
<dbReference type="GO" id="GO:0008965">
    <property type="term" value="F:phosphoenolpyruvate-protein phosphotransferase activity"/>
    <property type="evidence" value="ECO:0007669"/>
    <property type="project" value="UniProtKB-EC"/>
</dbReference>
<comment type="function">
    <text evidence="3">General (non sugar-specific) component of the phosphoenolpyruvate-dependent sugar phosphotransferase system (sugar PTS). This major carbohydrate active-transport system catalyzes the phosphorylation of incoming sugar substrates concomitantly with their translocation across the cell membrane. The phosphoryl group from phosphoenolpyruvate (PEP) is transferred to the phosphoryl carrier protein HPr by enzyme I. Phospho-HPr then transfers it to the PTS EIIA domain.</text>
</comment>
<dbReference type="PROSITE" id="PS51093">
    <property type="entry name" value="PTS_EIIA_TYPE_1"/>
    <property type="match status" value="1"/>
</dbReference>
<evidence type="ECO:0000256" key="16">
    <source>
        <dbReference type="SAM" id="MobiDB-lite"/>
    </source>
</evidence>
<dbReference type="Gene3D" id="1.10.274.10">
    <property type="entry name" value="PtsI, HPr-binding domain"/>
    <property type="match status" value="1"/>
</dbReference>
<dbReference type="PROSITE" id="PS00369">
    <property type="entry name" value="PTS_HPR_HIS"/>
    <property type="match status" value="1"/>
</dbReference>
<dbReference type="PRINTS" id="PR01736">
    <property type="entry name" value="PHPHTRNFRASE"/>
</dbReference>
<dbReference type="OrthoDB" id="9765468at2"/>
<keyword evidence="14" id="KW-0418">Kinase</keyword>
<dbReference type="EMBL" id="LVZK01000001">
    <property type="protein sequence ID" value="OAP85778.1"/>
    <property type="molecule type" value="Genomic_DNA"/>
</dbReference>
<dbReference type="InterPro" id="IPR001127">
    <property type="entry name" value="PTS_EIIA_1_perm"/>
</dbReference>
<evidence type="ECO:0000256" key="8">
    <source>
        <dbReference type="ARBA" id="ARBA00022448"/>
    </source>
</evidence>
<evidence type="ECO:0000313" key="19">
    <source>
        <dbReference type="EMBL" id="OAP85778.1"/>
    </source>
</evidence>
<dbReference type="InterPro" id="IPR006318">
    <property type="entry name" value="PTS_EI-like"/>
</dbReference>
<keyword evidence="9" id="KW-0963">Cytoplasm</keyword>
<dbReference type="PANTHER" id="PTHR46244:SF6">
    <property type="entry name" value="PHOSPHOENOLPYRUVATE-PROTEIN PHOSPHOTRANSFERASE"/>
    <property type="match status" value="1"/>
</dbReference>
<evidence type="ECO:0000256" key="12">
    <source>
        <dbReference type="ARBA" id="ARBA00022683"/>
    </source>
</evidence>
<dbReference type="SUPFAM" id="SSF52009">
    <property type="entry name" value="Phosphohistidine domain"/>
    <property type="match status" value="1"/>
</dbReference>
<dbReference type="InterPro" id="IPR000121">
    <property type="entry name" value="PEP_util_C"/>
</dbReference>
<dbReference type="Proteomes" id="UP000078368">
    <property type="component" value="Unassembled WGS sequence"/>
</dbReference>
<comment type="similarity">
    <text evidence="5">Belongs to the PEP-utilizing enzyme family.</text>
</comment>
<comment type="caution">
    <text evidence="19">The sequence shown here is derived from an EMBL/GenBank/DDBJ whole genome shotgun (WGS) entry which is preliminary data.</text>
</comment>
<keyword evidence="8" id="KW-0813">Transport</keyword>
<evidence type="ECO:0000256" key="7">
    <source>
        <dbReference type="ARBA" id="ARBA00020422"/>
    </source>
</evidence>
<protein>
    <recommendedName>
        <fullName evidence="7">Phosphocarrier protein HPr</fullName>
        <ecNumber evidence="6">2.7.3.9</ecNumber>
    </recommendedName>
</protein>
<dbReference type="Gene3D" id="3.20.20.60">
    <property type="entry name" value="Phosphoenolpyruvate-binding domains"/>
    <property type="match status" value="1"/>
</dbReference>
<dbReference type="FunFam" id="2.70.70.10:FF:000001">
    <property type="entry name" value="PTS system glucose-specific IIA component"/>
    <property type="match status" value="1"/>
</dbReference>
<dbReference type="SUPFAM" id="SSF47831">
    <property type="entry name" value="Enzyme I of the PEP:sugar phosphotransferase system HPr-binding (sub)domain"/>
    <property type="match status" value="1"/>
</dbReference>
<dbReference type="STRING" id="1823756.A4H34_00860"/>
<dbReference type="CDD" id="cd00367">
    <property type="entry name" value="PTS-HPr_like"/>
    <property type="match status" value="1"/>
</dbReference>
<dbReference type="EC" id="2.7.3.9" evidence="6"/>
<dbReference type="PROSITE" id="PS51350">
    <property type="entry name" value="PTS_HPR_DOM"/>
    <property type="match status" value="1"/>
</dbReference>
<evidence type="ECO:0000256" key="1">
    <source>
        <dbReference type="ARBA" id="ARBA00000683"/>
    </source>
</evidence>
<organism evidence="19 20">
    <name type="scientific">Peptidiphaga gingivicola</name>
    <dbReference type="NCBI Taxonomy" id="2741497"/>
    <lineage>
        <taxon>Bacteria</taxon>
        <taxon>Bacillati</taxon>
        <taxon>Actinomycetota</taxon>
        <taxon>Actinomycetes</taxon>
        <taxon>Actinomycetales</taxon>
        <taxon>Actinomycetaceae</taxon>
        <taxon>Peptidiphaga</taxon>
    </lineage>
</organism>
<dbReference type="Pfam" id="PF00391">
    <property type="entry name" value="PEP-utilizers"/>
    <property type="match status" value="1"/>
</dbReference>
<dbReference type="Pfam" id="PF02896">
    <property type="entry name" value="PEP-utilizers_C"/>
    <property type="match status" value="1"/>
</dbReference>
<dbReference type="Pfam" id="PF00381">
    <property type="entry name" value="PTS-HPr"/>
    <property type="match status" value="1"/>
</dbReference>
<name>A0A179B229_9ACTO</name>
<evidence type="ECO:0000256" key="2">
    <source>
        <dbReference type="ARBA" id="ARBA00001946"/>
    </source>
</evidence>
<evidence type="ECO:0000256" key="11">
    <source>
        <dbReference type="ARBA" id="ARBA00022679"/>
    </source>
</evidence>
<comment type="catalytic activity">
    <reaction evidence="1">
        <text>L-histidyl-[protein] + phosphoenolpyruvate = N(pros)-phospho-L-histidyl-[protein] + pyruvate</text>
        <dbReference type="Rhea" id="RHEA:23880"/>
        <dbReference type="Rhea" id="RHEA-COMP:9745"/>
        <dbReference type="Rhea" id="RHEA-COMP:9746"/>
        <dbReference type="ChEBI" id="CHEBI:15361"/>
        <dbReference type="ChEBI" id="CHEBI:29979"/>
        <dbReference type="ChEBI" id="CHEBI:58702"/>
        <dbReference type="ChEBI" id="CHEBI:64837"/>
        <dbReference type="EC" id="2.7.3.9"/>
    </reaction>
</comment>